<accession>A0A956NCU9</accession>
<evidence type="ECO:0000313" key="3">
    <source>
        <dbReference type="Proteomes" id="UP000739538"/>
    </source>
</evidence>
<evidence type="ECO:0000259" key="1">
    <source>
        <dbReference type="Pfam" id="PF21814"/>
    </source>
</evidence>
<proteinExistence type="predicted"/>
<reference evidence="2" key="1">
    <citation type="submission" date="2020-04" db="EMBL/GenBank/DDBJ databases">
        <authorList>
            <person name="Zhang T."/>
        </authorList>
    </citation>
    <scope>NUCLEOTIDE SEQUENCE</scope>
    <source>
        <strain evidence="2">HKST-UBA02</strain>
    </source>
</reference>
<reference evidence="2" key="2">
    <citation type="journal article" date="2021" name="Microbiome">
        <title>Successional dynamics and alternative stable states in a saline activated sludge microbial community over 9 years.</title>
        <authorList>
            <person name="Wang Y."/>
            <person name="Ye J."/>
            <person name="Ju F."/>
            <person name="Liu L."/>
            <person name="Boyd J.A."/>
            <person name="Deng Y."/>
            <person name="Parks D.H."/>
            <person name="Jiang X."/>
            <person name="Yin X."/>
            <person name="Woodcroft B.J."/>
            <person name="Tyson G.W."/>
            <person name="Hugenholtz P."/>
            <person name="Polz M.F."/>
            <person name="Zhang T."/>
        </authorList>
    </citation>
    <scope>NUCLEOTIDE SEQUENCE</scope>
    <source>
        <strain evidence="2">HKST-UBA02</strain>
    </source>
</reference>
<dbReference type="EMBL" id="JAGQHS010000052">
    <property type="protein sequence ID" value="MCA9756432.1"/>
    <property type="molecule type" value="Genomic_DNA"/>
</dbReference>
<sequence length="84" mass="9235">MDAEDVYVDVAKVRDYLLSPTHPVGRFKASFFFRLGYLPDEWDTLAADLRSIVAASDRSRTISGRHGVKHVISGTLVGPNGMIA</sequence>
<dbReference type="Pfam" id="PF21814">
    <property type="entry name" value="DUF6883"/>
    <property type="match status" value="1"/>
</dbReference>
<name>A0A956NCU9_UNCEI</name>
<dbReference type="InterPro" id="IPR049250">
    <property type="entry name" value="DUF6883"/>
</dbReference>
<feature type="non-terminal residue" evidence="2">
    <location>
        <position position="84"/>
    </location>
</feature>
<evidence type="ECO:0000313" key="2">
    <source>
        <dbReference type="EMBL" id="MCA9756432.1"/>
    </source>
</evidence>
<dbReference type="AlphaFoldDB" id="A0A956NCU9"/>
<protein>
    <submittedName>
        <fullName evidence="2">Adhesin</fullName>
    </submittedName>
</protein>
<feature type="domain" description="DUF6883" evidence="1">
    <location>
        <begin position="2"/>
        <end position="81"/>
    </location>
</feature>
<comment type="caution">
    <text evidence="2">The sequence shown here is derived from an EMBL/GenBank/DDBJ whole genome shotgun (WGS) entry which is preliminary data.</text>
</comment>
<organism evidence="2 3">
    <name type="scientific">Eiseniibacteriota bacterium</name>
    <dbReference type="NCBI Taxonomy" id="2212470"/>
    <lineage>
        <taxon>Bacteria</taxon>
        <taxon>Candidatus Eiseniibacteriota</taxon>
    </lineage>
</organism>
<gene>
    <name evidence="2" type="ORF">KDA27_11575</name>
</gene>
<dbReference type="Proteomes" id="UP000739538">
    <property type="component" value="Unassembled WGS sequence"/>
</dbReference>